<dbReference type="RefSeq" id="WP_375518329.1">
    <property type="nucleotide sequence ID" value="NZ_JBHIRY010000001.1"/>
</dbReference>
<reference evidence="1 2" key="1">
    <citation type="submission" date="2024-09" db="EMBL/GenBank/DDBJ databases">
        <title>Paenibacillus zeirhizospherea sp. nov., isolated from surface of the maize (Zea mays) roots in a horticulture field, Hungary.</title>
        <authorList>
            <person name="Marton D."/>
            <person name="Farkas M."/>
            <person name="Bedics A."/>
            <person name="Toth E."/>
            <person name="Tancsics A."/>
            <person name="Boka K."/>
            <person name="Marati G."/>
            <person name="Kriszt B."/>
            <person name="Cserhati M."/>
        </authorList>
    </citation>
    <scope>NUCLEOTIDE SEQUENCE [LARGE SCALE GENOMIC DNA]</scope>
    <source>
        <strain evidence="1 2">JCM 18446</strain>
    </source>
</reference>
<evidence type="ECO:0000313" key="2">
    <source>
        <dbReference type="Proteomes" id="UP001580430"/>
    </source>
</evidence>
<dbReference type="EMBL" id="JBHIRY010000001">
    <property type="protein sequence ID" value="MFB5759077.1"/>
    <property type="molecule type" value="Genomic_DNA"/>
</dbReference>
<sequence>MTRRTKKEMELMKGDATYYLLQTILDPHKAWDMFIKYHLENSEQIPYYIKGIKDFITVSEQLKLSMGQVTKTSKDDPRERLSKLTMEQFKESIQPLFKTINNREYKISLVHLYDCINSGDFSERMLSNGDIHNLELINIYSLFDMGAI</sequence>
<proteinExistence type="predicted"/>
<gene>
    <name evidence="1" type="ORF">ACE5LO_01590</name>
</gene>
<name>A0ABV5BUX6_9BACL</name>
<organism evidence="1 2">
    <name type="scientific">Paenibacillus medicaginis</name>
    <dbReference type="NCBI Taxonomy" id="1470560"/>
    <lineage>
        <taxon>Bacteria</taxon>
        <taxon>Bacillati</taxon>
        <taxon>Bacillota</taxon>
        <taxon>Bacilli</taxon>
        <taxon>Bacillales</taxon>
        <taxon>Paenibacillaceae</taxon>
        <taxon>Paenibacillus</taxon>
    </lineage>
</organism>
<accession>A0ABV5BUX6</accession>
<protein>
    <submittedName>
        <fullName evidence="1">Uncharacterized protein</fullName>
    </submittedName>
</protein>
<keyword evidence="2" id="KW-1185">Reference proteome</keyword>
<comment type="caution">
    <text evidence="1">The sequence shown here is derived from an EMBL/GenBank/DDBJ whole genome shotgun (WGS) entry which is preliminary data.</text>
</comment>
<evidence type="ECO:0000313" key="1">
    <source>
        <dbReference type="EMBL" id="MFB5759077.1"/>
    </source>
</evidence>
<dbReference type="Proteomes" id="UP001580430">
    <property type="component" value="Unassembled WGS sequence"/>
</dbReference>